<keyword evidence="3 7" id="KW-0863">Zinc-finger</keyword>
<keyword evidence="5" id="KW-0862">Zinc</keyword>
<evidence type="ECO:0000259" key="9">
    <source>
        <dbReference type="PROSITE" id="PS50969"/>
    </source>
</evidence>
<dbReference type="CDD" id="cd07521">
    <property type="entry name" value="HAD_FCP1-like"/>
    <property type="match status" value="1"/>
</dbReference>
<organism evidence="10 11">
    <name type="scientific">Haematococcus lacustris</name>
    <name type="common">Green alga</name>
    <name type="synonym">Haematococcus pluvialis</name>
    <dbReference type="NCBI Taxonomy" id="44745"/>
    <lineage>
        <taxon>Eukaryota</taxon>
        <taxon>Viridiplantae</taxon>
        <taxon>Chlorophyta</taxon>
        <taxon>core chlorophytes</taxon>
        <taxon>Chlorophyceae</taxon>
        <taxon>CS clade</taxon>
        <taxon>Chlamydomonadales</taxon>
        <taxon>Haematococcaceae</taxon>
        <taxon>Haematococcus</taxon>
    </lineage>
</organism>
<dbReference type="NCBIfam" id="TIGR01489">
    <property type="entry name" value="DKMTPPase-SF"/>
    <property type="match status" value="1"/>
</dbReference>
<dbReference type="Pfam" id="PF03031">
    <property type="entry name" value="NIF"/>
    <property type="match status" value="1"/>
</dbReference>
<dbReference type="Pfam" id="PF06888">
    <property type="entry name" value="Put_Phosphatase"/>
    <property type="match status" value="2"/>
</dbReference>
<dbReference type="PANTHER" id="PTHR20889:SF12">
    <property type="entry name" value="LP01149P"/>
    <property type="match status" value="1"/>
</dbReference>
<feature type="domain" description="FCP1 homology" evidence="9">
    <location>
        <begin position="165"/>
        <end position="332"/>
    </location>
</feature>
<dbReference type="SMART" id="SM00577">
    <property type="entry name" value="CPDc"/>
    <property type="match status" value="1"/>
</dbReference>
<evidence type="ECO:0000259" key="8">
    <source>
        <dbReference type="PROSITE" id="PS50089"/>
    </source>
</evidence>
<dbReference type="GO" id="GO:0016791">
    <property type="term" value="F:phosphatase activity"/>
    <property type="evidence" value="ECO:0007669"/>
    <property type="project" value="InterPro"/>
</dbReference>
<dbReference type="SUPFAM" id="SSF56784">
    <property type="entry name" value="HAD-like"/>
    <property type="match status" value="2"/>
</dbReference>
<dbReference type="Gene3D" id="3.30.40.10">
    <property type="entry name" value="Zinc/RING finger domain, C3HC4 (zinc finger)"/>
    <property type="match status" value="1"/>
</dbReference>
<evidence type="ECO:0000256" key="4">
    <source>
        <dbReference type="ARBA" id="ARBA00022801"/>
    </source>
</evidence>
<dbReference type="InterPro" id="IPR027370">
    <property type="entry name" value="Znf-RING_euk"/>
</dbReference>
<feature type="domain" description="RING-type" evidence="8">
    <location>
        <begin position="11"/>
        <end position="51"/>
    </location>
</feature>
<dbReference type="SMART" id="SM00184">
    <property type="entry name" value="RING"/>
    <property type="match status" value="1"/>
</dbReference>
<name>A0A699YM52_HAELA</name>
<keyword evidence="6" id="KW-0460">Magnesium</keyword>
<evidence type="ECO:0000313" key="10">
    <source>
        <dbReference type="EMBL" id="GFH07139.1"/>
    </source>
</evidence>
<dbReference type="InterPro" id="IPR004274">
    <property type="entry name" value="FCP1_dom"/>
</dbReference>
<dbReference type="InterPro" id="IPR036412">
    <property type="entry name" value="HAD-like_sf"/>
</dbReference>
<dbReference type="InterPro" id="IPR013083">
    <property type="entry name" value="Znf_RING/FYVE/PHD"/>
</dbReference>
<sequence length="683" mass="74236">VASQLLEEYQCPVCLDTLHNPVVLTCAHRFCWGCLVAHCTAHRDITLPIGKKDTSVAAPATSYRVLEQIACCNDPDIPEFYPCPVCRKPQILDIDTLQVDTYLEQFINNLKAISSVSVSSGIPKAVAASTHAGHTAQGCGSSTVLSPVPRSSLEPWGVIPPQAAVHRGKMTVLLDLDGTLVSSFTPKRAPRLPAYIKTHVVGLGSKLNPQGVFVVERPGLNDFLTTLAAFAEVIIYTAGLEDYAKPIIDAIDPTNSLFAGRIYREGTLRTEYYQCVKDMARVNRDLTRTVLVDDTPLAFLHQPCNGIPVLGFRGDPDDRLLMEAVLPLLQVLATEPDIKPVLHRRFDMRNWFKRHGFPVDAIEKAALKAAFEERERHMAQATARCCAGAVPQAPQAPSGLLPPHEDIAPPTSPKKQTLLLTDFDKTLLDWDAGERLVEQLAPECLALLMGTQSPANFIPITNTVMAELQRRGVSRDQLLTTLQHLGATEMPSGSVNLLRAMHRAGVDIKILSDCNSIFITHILAGAKIAGAVSEVITNAAAFERLPTSQQQQQPPSPSQQRQVCSHKLVISPHHSPTAAPHCCPLCPENLCKGSHVRALRRAGTYRHIVYAGDGLNDVCAALALGPNDVILARKGYPLADWLQDAVRGKAGMRRPLASVRLWSTHDQLAQEVSRIAAGQAGPA</sequence>
<comment type="cofactor">
    <cofactor evidence="1">
        <name>Mg(2+)</name>
        <dbReference type="ChEBI" id="CHEBI:18420"/>
    </cofactor>
</comment>
<evidence type="ECO:0000256" key="3">
    <source>
        <dbReference type="ARBA" id="ARBA00022771"/>
    </source>
</evidence>
<keyword evidence="4" id="KW-0378">Hydrolase</keyword>
<evidence type="ECO:0000256" key="6">
    <source>
        <dbReference type="ARBA" id="ARBA00022842"/>
    </source>
</evidence>
<dbReference type="PROSITE" id="PS50969">
    <property type="entry name" value="FCP1"/>
    <property type="match status" value="1"/>
</dbReference>
<dbReference type="PANTHER" id="PTHR20889">
    <property type="entry name" value="PHOSPHATASE, ORPHAN 1, 2"/>
    <property type="match status" value="1"/>
</dbReference>
<dbReference type="SUPFAM" id="SSF57850">
    <property type="entry name" value="RING/U-box"/>
    <property type="match status" value="1"/>
</dbReference>
<feature type="non-terminal residue" evidence="10">
    <location>
        <position position="1"/>
    </location>
</feature>
<dbReference type="InterPro" id="IPR023214">
    <property type="entry name" value="HAD_sf"/>
</dbReference>
<evidence type="ECO:0000256" key="2">
    <source>
        <dbReference type="ARBA" id="ARBA00022723"/>
    </source>
</evidence>
<dbReference type="InterPro" id="IPR001841">
    <property type="entry name" value="Znf_RING"/>
</dbReference>
<keyword evidence="2" id="KW-0479">Metal-binding</keyword>
<dbReference type="Proteomes" id="UP000485058">
    <property type="component" value="Unassembled WGS sequence"/>
</dbReference>
<dbReference type="GO" id="GO:0008270">
    <property type="term" value="F:zinc ion binding"/>
    <property type="evidence" value="ECO:0007669"/>
    <property type="project" value="UniProtKB-KW"/>
</dbReference>
<dbReference type="Pfam" id="PF13445">
    <property type="entry name" value="zf-RING_UBOX"/>
    <property type="match status" value="1"/>
</dbReference>
<dbReference type="AlphaFoldDB" id="A0A699YM52"/>
<evidence type="ECO:0000256" key="1">
    <source>
        <dbReference type="ARBA" id="ARBA00001946"/>
    </source>
</evidence>
<evidence type="ECO:0000256" key="7">
    <source>
        <dbReference type="PROSITE-ProRule" id="PRU00175"/>
    </source>
</evidence>
<reference evidence="10 11" key="1">
    <citation type="submission" date="2020-02" db="EMBL/GenBank/DDBJ databases">
        <title>Draft genome sequence of Haematococcus lacustris strain NIES-144.</title>
        <authorList>
            <person name="Morimoto D."/>
            <person name="Nakagawa S."/>
            <person name="Yoshida T."/>
            <person name="Sawayama S."/>
        </authorList>
    </citation>
    <scope>NUCLEOTIDE SEQUENCE [LARGE SCALE GENOMIC DNA]</scope>
    <source>
        <strain evidence="10 11">NIES-144</strain>
    </source>
</reference>
<keyword evidence="11" id="KW-1185">Reference proteome</keyword>
<dbReference type="PROSITE" id="PS00518">
    <property type="entry name" value="ZF_RING_1"/>
    <property type="match status" value="1"/>
</dbReference>
<evidence type="ECO:0008006" key="12">
    <source>
        <dbReference type="Google" id="ProtNLM"/>
    </source>
</evidence>
<evidence type="ECO:0000313" key="11">
    <source>
        <dbReference type="Proteomes" id="UP000485058"/>
    </source>
</evidence>
<dbReference type="PROSITE" id="PS50089">
    <property type="entry name" value="ZF_RING_2"/>
    <property type="match status" value="1"/>
</dbReference>
<dbReference type="EMBL" id="BLLF01000076">
    <property type="protein sequence ID" value="GFH07139.1"/>
    <property type="molecule type" value="Genomic_DNA"/>
</dbReference>
<comment type="caution">
    <text evidence="10">The sequence shown here is derived from an EMBL/GenBank/DDBJ whole genome shotgun (WGS) entry which is preliminary data.</text>
</comment>
<proteinExistence type="predicted"/>
<accession>A0A699YM52</accession>
<gene>
    <name evidence="10" type="ORF">HaLaN_01900</name>
</gene>
<evidence type="ECO:0000256" key="5">
    <source>
        <dbReference type="ARBA" id="ARBA00022833"/>
    </source>
</evidence>
<dbReference type="InterPro" id="IPR017907">
    <property type="entry name" value="Znf_RING_CS"/>
</dbReference>
<dbReference type="InterPro" id="IPR006384">
    <property type="entry name" value="HAD_hydro_PyrdxlP_Pase-like"/>
</dbReference>
<dbReference type="InterPro" id="IPR016965">
    <property type="entry name" value="Pase_PHOSPHO-typ"/>
</dbReference>
<dbReference type="Gene3D" id="3.40.50.1000">
    <property type="entry name" value="HAD superfamily/HAD-like"/>
    <property type="match status" value="2"/>
</dbReference>
<protein>
    <recommendedName>
        <fullName evidence="12">FCP1 homology domain-containing protein</fullName>
    </recommendedName>
</protein>